<evidence type="ECO:0000313" key="2">
    <source>
        <dbReference type="Proteomes" id="UP000292564"/>
    </source>
</evidence>
<comment type="caution">
    <text evidence="1">The sequence shown here is derived from an EMBL/GenBank/DDBJ whole genome shotgun (WGS) entry which is preliminary data.</text>
</comment>
<dbReference type="Proteomes" id="UP000292564">
    <property type="component" value="Unassembled WGS sequence"/>
</dbReference>
<organism evidence="1 2">
    <name type="scientific">Krasilnikovia cinnamomea</name>
    <dbReference type="NCBI Taxonomy" id="349313"/>
    <lineage>
        <taxon>Bacteria</taxon>
        <taxon>Bacillati</taxon>
        <taxon>Actinomycetota</taxon>
        <taxon>Actinomycetes</taxon>
        <taxon>Micromonosporales</taxon>
        <taxon>Micromonosporaceae</taxon>
        <taxon>Krasilnikovia</taxon>
    </lineage>
</organism>
<sequence>MMPSLMIVRVPPPGCTVTSGVSVRLSELAMAAVITVGVGGASYAAVDVQGLTRSAEAVAQRATCRAVDQAIVAYYAERDRVPQRLADIEPYLTGDISAYRIRDGRAAGPGCPPRTPR</sequence>
<proteinExistence type="predicted"/>
<evidence type="ECO:0000313" key="1">
    <source>
        <dbReference type="EMBL" id="RZU48303.1"/>
    </source>
</evidence>
<dbReference type="AlphaFoldDB" id="A0A4Q7ZDX4"/>
<gene>
    <name evidence="1" type="ORF">EV385_0016</name>
</gene>
<dbReference type="EMBL" id="SHKY01000001">
    <property type="protein sequence ID" value="RZU48303.1"/>
    <property type="molecule type" value="Genomic_DNA"/>
</dbReference>
<name>A0A4Q7ZDX4_9ACTN</name>
<keyword evidence="2" id="KW-1185">Reference proteome</keyword>
<accession>A0A4Q7ZDX4</accession>
<reference evidence="1 2" key="1">
    <citation type="submission" date="2019-02" db="EMBL/GenBank/DDBJ databases">
        <title>Sequencing the genomes of 1000 actinobacteria strains.</title>
        <authorList>
            <person name="Klenk H.-P."/>
        </authorList>
    </citation>
    <scope>NUCLEOTIDE SEQUENCE [LARGE SCALE GENOMIC DNA]</scope>
    <source>
        <strain evidence="1 2">DSM 45162</strain>
    </source>
</reference>
<protein>
    <submittedName>
        <fullName evidence="1">Uncharacterized protein</fullName>
    </submittedName>
</protein>